<reference evidence="4" key="1">
    <citation type="journal article" date="2019" name="Int. J. Syst. Evol. Microbiol.">
        <title>The Global Catalogue of Microorganisms (GCM) 10K type strain sequencing project: providing services to taxonomists for standard genome sequencing and annotation.</title>
        <authorList>
            <consortium name="The Broad Institute Genomics Platform"/>
            <consortium name="The Broad Institute Genome Sequencing Center for Infectious Disease"/>
            <person name="Wu L."/>
            <person name="Ma J."/>
        </authorList>
    </citation>
    <scope>NUCLEOTIDE SEQUENCE [LARGE SCALE GENOMIC DNA]</scope>
    <source>
        <strain evidence="4">CGMCC 1.12477</strain>
    </source>
</reference>
<dbReference type="EMBL" id="JBHUGD010000003">
    <property type="protein sequence ID" value="MFD1947686.1"/>
    <property type="molecule type" value="Genomic_DNA"/>
</dbReference>
<comment type="caution">
    <text evidence="3">The sequence shown here is derived from an EMBL/GenBank/DDBJ whole genome shotgun (WGS) entry which is preliminary data.</text>
</comment>
<accession>A0ABW4TPY0</accession>
<dbReference type="RefSeq" id="WP_343918998.1">
    <property type="nucleotide sequence ID" value="NZ_BAAAJT010000002.1"/>
</dbReference>
<gene>
    <name evidence="3" type="ORF">ACFSDE_12870</name>
</gene>
<evidence type="ECO:0000313" key="4">
    <source>
        <dbReference type="Proteomes" id="UP001597351"/>
    </source>
</evidence>
<proteinExistence type="predicted"/>
<name>A0ABW4TPY0_9ACTN</name>
<feature type="chain" id="PRO_5047108983" description="ARB-07466-like C-terminal domain-containing protein" evidence="1">
    <location>
        <begin position="25"/>
        <end position="189"/>
    </location>
</feature>
<protein>
    <recommendedName>
        <fullName evidence="2">ARB-07466-like C-terminal domain-containing protein</fullName>
    </recommendedName>
</protein>
<evidence type="ECO:0000259" key="2">
    <source>
        <dbReference type="Pfam" id="PF26571"/>
    </source>
</evidence>
<organism evidence="3 4">
    <name type="scientific">Nocardioides aestuarii</name>
    <dbReference type="NCBI Taxonomy" id="252231"/>
    <lineage>
        <taxon>Bacteria</taxon>
        <taxon>Bacillati</taxon>
        <taxon>Actinomycetota</taxon>
        <taxon>Actinomycetes</taxon>
        <taxon>Propionibacteriales</taxon>
        <taxon>Nocardioidaceae</taxon>
        <taxon>Nocardioides</taxon>
    </lineage>
</organism>
<feature type="domain" description="ARB-07466-like C-terminal" evidence="2">
    <location>
        <begin position="45"/>
        <end position="139"/>
    </location>
</feature>
<keyword evidence="4" id="KW-1185">Reference proteome</keyword>
<dbReference type="Pfam" id="PF26571">
    <property type="entry name" value="VldE"/>
    <property type="match status" value="1"/>
</dbReference>
<dbReference type="Proteomes" id="UP001597351">
    <property type="component" value="Unassembled WGS sequence"/>
</dbReference>
<evidence type="ECO:0000313" key="3">
    <source>
        <dbReference type="EMBL" id="MFD1947686.1"/>
    </source>
</evidence>
<dbReference type="InterPro" id="IPR058593">
    <property type="entry name" value="ARB_07466-like_C"/>
</dbReference>
<sequence>MPRLLLSFLAALATLAALALPAHAGDTAGIEDYAPYQPQTRCAPKAKPGTKVLGRWIVDHEGGAFGGISRPCRSGGTSEHKEGRAFDWTLDATRKKDRQRAAGLLRAVRATDKAGNADAKARRMGVMYIIWNDHMYSAWDEFAAEPYLSSSCKTKKKCSKTLRHRDHMHISLSRRGGKGLTSWYEGRLD</sequence>
<feature type="signal peptide" evidence="1">
    <location>
        <begin position="1"/>
        <end position="24"/>
    </location>
</feature>
<keyword evidence="1" id="KW-0732">Signal</keyword>
<evidence type="ECO:0000256" key="1">
    <source>
        <dbReference type="SAM" id="SignalP"/>
    </source>
</evidence>